<reference evidence="1 2" key="1">
    <citation type="journal article" date="2019" name="Sci. Rep.">
        <title>Orb-weaving spider Araneus ventricosus genome elucidates the spidroin gene catalogue.</title>
        <authorList>
            <person name="Kono N."/>
            <person name="Nakamura H."/>
            <person name="Ohtoshi R."/>
            <person name="Moran D.A.P."/>
            <person name="Shinohara A."/>
            <person name="Yoshida Y."/>
            <person name="Fujiwara M."/>
            <person name="Mori M."/>
            <person name="Tomita M."/>
            <person name="Arakawa K."/>
        </authorList>
    </citation>
    <scope>NUCLEOTIDE SEQUENCE [LARGE SCALE GENOMIC DNA]</scope>
</reference>
<keyword evidence="2" id="KW-1185">Reference proteome</keyword>
<dbReference type="EMBL" id="BGPR01113496">
    <property type="protein sequence ID" value="GBM98213.1"/>
    <property type="molecule type" value="Genomic_DNA"/>
</dbReference>
<name>A0A4Y2K655_ARAVE</name>
<dbReference type="Proteomes" id="UP000499080">
    <property type="component" value="Unassembled WGS sequence"/>
</dbReference>
<evidence type="ECO:0000313" key="1">
    <source>
        <dbReference type="EMBL" id="GBM98213.1"/>
    </source>
</evidence>
<sequence>MALVPLNPKQPTNQPSFESITIRSGFGFWKCIQVHPLLCPNATIKDQAVLAHSPKYARNAIPMEIGITPTVLETSQSEQWCSNTVGTSQGTPL</sequence>
<accession>A0A4Y2K655</accession>
<comment type="caution">
    <text evidence="1">The sequence shown here is derived from an EMBL/GenBank/DDBJ whole genome shotgun (WGS) entry which is preliminary data.</text>
</comment>
<evidence type="ECO:0000313" key="2">
    <source>
        <dbReference type="Proteomes" id="UP000499080"/>
    </source>
</evidence>
<proteinExistence type="predicted"/>
<protein>
    <submittedName>
        <fullName evidence="1">Uncharacterized protein</fullName>
    </submittedName>
</protein>
<gene>
    <name evidence="1" type="ORF">AVEN_18001_1</name>
</gene>
<organism evidence="1 2">
    <name type="scientific">Araneus ventricosus</name>
    <name type="common">Orbweaver spider</name>
    <name type="synonym">Epeira ventricosa</name>
    <dbReference type="NCBI Taxonomy" id="182803"/>
    <lineage>
        <taxon>Eukaryota</taxon>
        <taxon>Metazoa</taxon>
        <taxon>Ecdysozoa</taxon>
        <taxon>Arthropoda</taxon>
        <taxon>Chelicerata</taxon>
        <taxon>Arachnida</taxon>
        <taxon>Araneae</taxon>
        <taxon>Araneomorphae</taxon>
        <taxon>Entelegynae</taxon>
        <taxon>Araneoidea</taxon>
        <taxon>Araneidae</taxon>
        <taxon>Araneus</taxon>
    </lineage>
</organism>
<dbReference type="AlphaFoldDB" id="A0A4Y2K655"/>